<dbReference type="Gene3D" id="3.90.1200.10">
    <property type="match status" value="1"/>
</dbReference>
<comment type="caution">
    <text evidence="2">The sequence shown here is derived from an EMBL/GenBank/DDBJ whole genome shotgun (WGS) entry which is preliminary data.</text>
</comment>
<keyword evidence="3" id="KW-1185">Reference proteome</keyword>
<accession>A0A918PAP7</accession>
<dbReference type="Gene3D" id="3.30.200.20">
    <property type="entry name" value="Phosphorylase Kinase, domain 1"/>
    <property type="match status" value="1"/>
</dbReference>
<feature type="domain" description="Aminoglycoside phosphotransferase" evidence="1">
    <location>
        <begin position="103"/>
        <end position="311"/>
    </location>
</feature>
<dbReference type="AlphaFoldDB" id="A0A918PAP7"/>
<reference evidence="2" key="1">
    <citation type="journal article" date="2014" name="Int. J. Syst. Evol. Microbiol.">
        <title>Complete genome sequence of Corynebacterium casei LMG S-19264T (=DSM 44701T), isolated from a smear-ripened cheese.</title>
        <authorList>
            <consortium name="US DOE Joint Genome Institute (JGI-PGF)"/>
            <person name="Walter F."/>
            <person name="Albersmeier A."/>
            <person name="Kalinowski J."/>
            <person name="Ruckert C."/>
        </authorList>
    </citation>
    <scope>NUCLEOTIDE SEQUENCE</scope>
    <source>
        <strain evidence="2">KCTC 32255</strain>
    </source>
</reference>
<name>A0A918PAP7_9SPHN</name>
<dbReference type="InterPro" id="IPR011009">
    <property type="entry name" value="Kinase-like_dom_sf"/>
</dbReference>
<protein>
    <recommendedName>
        <fullName evidence="1">Aminoglycoside phosphotransferase domain-containing protein</fullName>
    </recommendedName>
</protein>
<organism evidence="2 3">
    <name type="scientific">Novosphingobium colocasiae</name>
    <dbReference type="NCBI Taxonomy" id="1256513"/>
    <lineage>
        <taxon>Bacteria</taxon>
        <taxon>Pseudomonadati</taxon>
        <taxon>Pseudomonadota</taxon>
        <taxon>Alphaproteobacteria</taxon>
        <taxon>Sphingomonadales</taxon>
        <taxon>Sphingomonadaceae</taxon>
        <taxon>Novosphingobium</taxon>
    </lineage>
</organism>
<dbReference type="SUPFAM" id="SSF56112">
    <property type="entry name" value="Protein kinase-like (PK-like)"/>
    <property type="match status" value="1"/>
</dbReference>
<proteinExistence type="predicted"/>
<dbReference type="PANTHER" id="PTHR21310:SF57">
    <property type="entry name" value="BLR2944 PROTEIN"/>
    <property type="match status" value="1"/>
</dbReference>
<reference evidence="2" key="2">
    <citation type="submission" date="2020-09" db="EMBL/GenBank/DDBJ databases">
        <authorList>
            <person name="Sun Q."/>
            <person name="Kim S."/>
        </authorList>
    </citation>
    <scope>NUCLEOTIDE SEQUENCE</scope>
    <source>
        <strain evidence="2">KCTC 32255</strain>
    </source>
</reference>
<dbReference type="InterPro" id="IPR002575">
    <property type="entry name" value="Aminoglycoside_PTrfase"/>
</dbReference>
<evidence type="ECO:0000313" key="3">
    <source>
        <dbReference type="Proteomes" id="UP000648075"/>
    </source>
</evidence>
<gene>
    <name evidence="2" type="ORF">GCM10011614_08300</name>
</gene>
<evidence type="ECO:0000313" key="2">
    <source>
        <dbReference type="EMBL" id="GGY95892.1"/>
    </source>
</evidence>
<dbReference type="Proteomes" id="UP000648075">
    <property type="component" value="Unassembled WGS sequence"/>
</dbReference>
<dbReference type="InterPro" id="IPR041726">
    <property type="entry name" value="ACAD10_11_N"/>
</dbReference>
<dbReference type="RefSeq" id="WP_189619871.1">
    <property type="nucleotide sequence ID" value="NZ_BMZA01000002.1"/>
</dbReference>
<dbReference type="PANTHER" id="PTHR21310">
    <property type="entry name" value="AMINOGLYCOSIDE PHOSPHOTRANSFERASE-RELATED-RELATED"/>
    <property type="match status" value="1"/>
</dbReference>
<sequence length="404" mass="45100">MTQADAARWAPDDRFIAAVRARFPVEPEMDRVLTAKLRDRASGAHRPVGLDELVDSTRTLIEREIGPDFQISRARWLGGGASKLQMAFDLHWRGLECGEPRVTPMVVRMQPAASIVETSRRREFEMLQAMRGVVPVPECYWIDELGEIMPHPAIIYALAQGVAKPRARPSVQVTGIGTNFGPELRPVLAQQFVEHLARVHTAPAATLAGLTAFEPAAVGSNAGIVRQVMWWRRVWEEDRPEAMPLVELAAQWLVANAPVLDHASAVHGDFRAGNFLFDEDSRQITAWLDWELAVIGDRHQDLSWLSGHHFGHFAEDGRTFLACGLLPRDELFERYEKASGLTVDPARLKYFRVYNDFASCVHMLATACRVAMHGKSHQDVLVAWLASIGHVISGALRDTLEEVL</sequence>
<dbReference type="EMBL" id="BMZA01000002">
    <property type="protein sequence ID" value="GGY95892.1"/>
    <property type="molecule type" value="Genomic_DNA"/>
</dbReference>
<dbReference type="CDD" id="cd05154">
    <property type="entry name" value="ACAD10_11_N-like"/>
    <property type="match status" value="1"/>
</dbReference>
<dbReference type="Pfam" id="PF01636">
    <property type="entry name" value="APH"/>
    <property type="match status" value="1"/>
</dbReference>
<dbReference type="InterPro" id="IPR051678">
    <property type="entry name" value="AGP_Transferase"/>
</dbReference>
<evidence type="ECO:0000259" key="1">
    <source>
        <dbReference type="Pfam" id="PF01636"/>
    </source>
</evidence>